<keyword evidence="1" id="KW-0812">Transmembrane</keyword>
<gene>
    <name evidence="3" type="ORF">SGCZBJ_08370</name>
</gene>
<evidence type="ECO:0000313" key="4">
    <source>
        <dbReference type="Proteomes" id="UP000234479"/>
    </source>
</evidence>
<keyword evidence="1" id="KW-0997">Cell inner membrane</keyword>
<dbReference type="EMBL" id="PJRS01000017">
    <property type="protein sequence ID" value="PLR26771.1"/>
    <property type="molecule type" value="Genomic_DNA"/>
</dbReference>
<keyword evidence="1" id="KW-1003">Cell membrane</keyword>
<comment type="subcellular location">
    <subcellularLocation>
        <location evidence="1">Cell inner membrane</location>
        <topology evidence="1">Multi-pass membrane protein</topology>
    </subcellularLocation>
</comment>
<dbReference type="OrthoDB" id="3238663at2"/>
<evidence type="ECO:0000259" key="2">
    <source>
        <dbReference type="Pfam" id="PF03733"/>
    </source>
</evidence>
<sequence>MIRFILNLLWFFLGGWLSGLLWLLGGLLLAITIVGLPYAGAAWRIAGFAFWPFGKEIVSREIVTGRSDIGTGPLGFLLNLIWFVLGGWYIALSHLLIAVAEAISIIGIPFAIKDLQLAYIALAPIGRTVVRR</sequence>
<accession>A0A2N5DL31</accession>
<dbReference type="RefSeq" id="WP_101717553.1">
    <property type="nucleotide sequence ID" value="NZ_PJRS01000017.1"/>
</dbReference>
<protein>
    <recommendedName>
        <fullName evidence="1">Inner membrane protein YccF</fullName>
    </recommendedName>
</protein>
<keyword evidence="1" id="KW-1133">Transmembrane helix</keyword>
<comment type="caution">
    <text evidence="3">The sequence shown here is derived from an EMBL/GenBank/DDBJ whole genome shotgun (WGS) entry which is preliminary data.</text>
</comment>
<dbReference type="InterPro" id="IPR052937">
    <property type="entry name" value="Inner_membrane_protein"/>
</dbReference>
<dbReference type="PANTHER" id="PTHR42903:SF1">
    <property type="entry name" value="INNER MEMBRANE PROTEIN YCCF"/>
    <property type="match status" value="1"/>
</dbReference>
<organism evidence="3 4">
    <name type="scientific">Caulobacter zeae</name>
    <dbReference type="NCBI Taxonomy" id="2055137"/>
    <lineage>
        <taxon>Bacteria</taxon>
        <taxon>Pseudomonadati</taxon>
        <taxon>Pseudomonadota</taxon>
        <taxon>Alphaproteobacteria</taxon>
        <taxon>Caulobacterales</taxon>
        <taxon>Caulobacteraceae</taxon>
        <taxon>Caulobacter</taxon>
    </lineage>
</organism>
<dbReference type="InterPro" id="IPR005185">
    <property type="entry name" value="YccF"/>
</dbReference>
<evidence type="ECO:0000256" key="1">
    <source>
        <dbReference type="PIRNR" id="PIRNR028777"/>
    </source>
</evidence>
<name>A0A2N5DL31_9CAUL</name>
<reference evidence="3 4" key="1">
    <citation type="submission" date="2017-12" db="EMBL/GenBank/DDBJ databases">
        <title>The genome sequence of Caulobacter sp. 410.</title>
        <authorList>
            <person name="Gao J."/>
            <person name="Mao X."/>
            <person name="Sun J."/>
        </authorList>
    </citation>
    <scope>NUCLEOTIDE SEQUENCE [LARGE SCALE GENOMIC DNA]</scope>
    <source>
        <strain evidence="3 4">410</strain>
    </source>
</reference>
<feature type="domain" description="Inner membrane component" evidence="2">
    <location>
        <begin position="5"/>
        <end position="55"/>
    </location>
</feature>
<evidence type="ECO:0000313" key="3">
    <source>
        <dbReference type="EMBL" id="PLR26771.1"/>
    </source>
</evidence>
<dbReference type="PANTHER" id="PTHR42903">
    <property type="entry name" value="INNER MEMBRANE PROTEIN YCCF"/>
    <property type="match status" value="1"/>
</dbReference>
<feature type="domain" description="Inner membrane component" evidence="2">
    <location>
        <begin position="77"/>
        <end position="127"/>
    </location>
</feature>
<dbReference type="AlphaFoldDB" id="A0A2N5DL31"/>
<dbReference type="PIRSF" id="PIRSF028777">
    <property type="entry name" value="UCP028777"/>
    <property type="match status" value="1"/>
</dbReference>
<feature type="transmembrane region" description="Helical" evidence="1">
    <location>
        <begin position="30"/>
        <end position="53"/>
    </location>
</feature>
<dbReference type="NCBIfam" id="NF008741">
    <property type="entry name" value="PRK11770.1-3"/>
    <property type="match status" value="1"/>
</dbReference>
<dbReference type="GO" id="GO:0005886">
    <property type="term" value="C:plasma membrane"/>
    <property type="evidence" value="ECO:0007669"/>
    <property type="project" value="UniProtKB-SubCell"/>
</dbReference>
<dbReference type="Proteomes" id="UP000234479">
    <property type="component" value="Unassembled WGS sequence"/>
</dbReference>
<dbReference type="Pfam" id="PF03733">
    <property type="entry name" value="YccF"/>
    <property type="match status" value="2"/>
</dbReference>
<keyword evidence="1" id="KW-0472">Membrane</keyword>
<feature type="transmembrane region" description="Helical" evidence="1">
    <location>
        <begin position="74"/>
        <end position="97"/>
    </location>
</feature>
<dbReference type="InterPro" id="IPR031308">
    <property type="entry name" value="UCP028777"/>
</dbReference>
<keyword evidence="4" id="KW-1185">Reference proteome</keyword>
<proteinExistence type="predicted"/>